<protein>
    <submittedName>
        <fullName evidence="1">Uncharacterized protein</fullName>
    </submittedName>
</protein>
<accession>A0A9Q3JR83</accession>
<name>A0A9Q3JR83_9BASI</name>
<dbReference type="AlphaFoldDB" id="A0A9Q3JR83"/>
<organism evidence="1 2">
    <name type="scientific">Austropuccinia psidii MF-1</name>
    <dbReference type="NCBI Taxonomy" id="1389203"/>
    <lineage>
        <taxon>Eukaryota</taxon>
        <taxon>Fungi</taxon>
        <taxon>Dikarya</taxon>
        <taxon>Basidiomycota</taxon>
        <taxon>Pucciniomycotina</taxon>
        <taxon>Pucciniomycetes</taxon>
        <taxon>Pucciniales</taxon>
        <taxon>Sphaerophragmiaceae</taxon>
        <taxon>Austropuccinia</taxon>
    </lineage>
</organism>
<sequence>MVWGALCGPIQSELILMPPGQRRAVDFIENVYELGLLPFMDELVKVGVAEDCEELTLMEDGAPIHTAIATQQ</sequence>
<dbReference type="EMBL" id="AVOT02082058">
    <property type="protein sequence ID" value="MBW0568125.1"/>
    <property type="molecule type" value="Genomic_DNA"/>
</dbReference>
<gene>
    <name evidence="1" type="ORF">O181_107840</name>
</gene>
<reference evidence="1" key="1">
    <citation type="submission" date="2021-03" db="EMBL/GenBank/DDBJ databases">
        <title>Draft genome sequence of rust myrtle Austropuccinia psidii MF-1, a brazilian biotype.</title>
        <authorList>
            <person name="Quecine M.C."/>
            <person name="Pachon D.M.R."/>
            <person name="Bonatelli M.L."/>
            <person name="Correr F.H."/>
            <person name="Franceschini L.M."/>
            <person name="Leite T.F."/>
            <person name="Margarido G.R.A."/>
            <person name="Almeida C.A."/>
            <person name="Ferrarezi J.A."/>
            <person name="Labate C.A."/>
        </authorList>
    </citation>
    <scope>NUCLEOTIDE SEQUENCE</scope>
    <source>
        <strain evidence="1">MF-1</strain>
    </source>
</reference>
<evidence type="ECO:0000313" key="1">
    <source>
        <dbReference type="EMBL" id="MBW0568125.1"/>
    </source>
</evidence>
<proteinExistence type="predicted"/>
<evidence type="ECO:0000313" key="2">
    <source>
        <dbReference type="Proteomes" id="UP000765509"/>
    </source>
</evidence>
<keyword evidence="2" id="KW-1185">Reference proteome</keyword>
<dbReference type="Proteomes" id="UP000765509">
    <property type="component" value="Unassembled WGS sequence"/>
</dbReference>
<dbReference type="OrthoDB" id="5151590at2759"/>
<comment type="caution">
    <text evidence="1">The sequence shown here is derived from an EMBL/GenBank/DDBJ whole genome shotgun (WGS) entry which is preliminary data.</text>
</comment>